<evidence type="ECO:0000259" key="1">
    <source>
        <dbReference type="Pfam" id="PF00561"/>
    </source>
</evidence>
<dbReference type="Gene3D" id="3.40.50.1820">
    <property type="entry name" value="alpha/beta hydrolase"/>
    <property type="match status" value="1"/>
</dbReference>
<organism evidence="2 3">
    <name type="scientific">Dioscorea zingiberensis</name>
    <dbReference type="NCBI Taxonomy" id="325984"/>
    <lineage>
        <taxon>Eukaryota</taxon>
        <taxon>Viridiplantae</taxon>
        <taxon>Streptophyta</taxon>
        <taxon>Embryophyta</taxon>
        <taxon>Tracheophyta</taxon>
        <taxon>Spermatophyta</taxon>
        <taxon>Magnoliopsida</taxon>
        <taxon>Liliopsida</taxon>
        <taxon>Dioscoreales</taxon>
        <taxon>Dioscoreaceae</taxon>
        <taxon>Dioscorea</taxon>
    </lineage>
</organism>
<dbReference type="Pfam" id="PF00561">
    <property type="entry name" value="Abhydrolase_1"/>
    <property type="match status" value="1"/>
</dbReference>
<dbReference type="EMBL" id="JAGGNH010000003">
    <property type="protein sequence ID" value="KAJ0978081.1"/>
    <property type="molecule type" value="Genomic_DNA"/>
</dbReference>
<feature type="domain" description="AB hydrolase-1" evidence="1">
    <location>
        <begin position="63"/>
        <end position="313"/>
    </location>
</feature>
<reference evidence="2" key="2">
    <citation type="journal article" date="2022" name="Hortic Res">
        <title>The genome of Dioscorea zingiberensis sheds light on the biosynthesis, origin and evolution of the medicinally important diosgenin saponins.</title>
        <authorList>
            <person name="Li Y."/>
            <person name="Tan C."/>
            <person name="Li Z."/>
            <person name="Guo J."/>
            <person name="Li S."/>
            <person name="Chen X."/>
            <person name="Wang C."/>
            <person name="Dai X."/>
            <person name="Yang H."/>
            <person name="Song W."/>
            <person name="Hou L."/>
            <person name="Xu J."/>
            <person name="Tong Z."/>
            <person name="Xu A."/>
            <person name="Yuan X."/>
            <person name="Wang W."/>
            <person name="Yang Q."/>
            <person name="Chen L."/>
            <person name="Sun Z."/>
            <person name="Wang K."/>
            <person name="Pan B."/>
            <person name="Chen J."/>
            <person name="Bao Y."/>
            <person name="Liu F."/>
            <person name="Qi X."/>
            <person name="Gang D.R."/>
            <person name="Wen J."/>
            <person name="Li J."/>
        </authorList>
    </citation>
    <scope>NUCLEOTIDE SEQUENCE</scope>
    <source>
        <strain evidence="2">Dzin_1.0</strain>
    </source>
</reference>
<name>A0A9D5CQS9_9LILI</name>
<accession>A0A9D5CQS9</accession>
<dbReference type="InterPro" id="IPR000073">
    <property type="entry name" value="AB_hydrolase_1"/>
</dbReference>
<evidence type="ECO:0000313" key="2">
    <source>
        <dbReference type="EMBL" id="KAJ0978081.1"/>
    </source>
</evidence>
<dbReference type="OrthoDB" id="284184at2759"/>
<protein>
    <recommendedName>
        <fullName evidence="1">AB hydrolase-1 domain-containing protein</fullName>
    </recommendedName>
</protein>
<sequence>MVVFSRRRRRSGGLRPSYRRWSDCGCRECVSWQAKEEQRLHFVIKEAFQDESEGGQKGSIENVMFIHGFLSSSSLWVETVFPNISETAHLNLLAVDLLGFGRSPKPMDCLYRLKDHLDMVEKSVIQPFYLQSFHLVAHSMGCIIALAFAAKHPKHIKSITLIAPPYFSSDEKASFTALNTLSGKKIWPPFLFVTAILTWYEHLGRTICFILCRNHVFWEWLLRLMTRNRDIHFLLIDLTRHTHHSAWHTMHNVICGEAKLLDSYLETVKREGISVKIIHGDKDQVIPLECSFKLKEKLPHAELQIIANTDHQTVILGREKDFTRELEEFWFSSIDCKRASKVA</sequence>
<gene>
    <name evidence="2" type="ORF">J5N97_013555</name>
</gene>
<dbReference type="SUPFAM" id="SSF53474">
    <property type="entry name" value="alpha/beta-Hydrolases"/>
    <property type="match status" value="1"/>
</dbReference>
<dbReference type="PRINTS" id="PR00111">
    <property type="entry name" value="ABHYDROLASE"/>
</dbReference>
<evidence type="ECO:0000313" key="3">
    <source>
        <dbReference type="Proteomes" id="UP001085076"/>
    </source>
</evidence>
<dbReference type="InterPro" id="IPR029058">
    <property type="entry name" value="AB_hydrolase_fold"/>
</dbReference>
<dbReference type="PANTHER" id="PTHR43689:SF14">
    <property type="entry name" value="LYSOPHOSPHOLIPASE BODYGUARD 4-RELATED"/>
    <property type="match status" value="1"/>
</dbReference>
<proteinExistence type="predicted"/>
<dbReference type="PANTHER" id="PTHR43689">
    <property type="entry name" value="HYDROLASE"/>
    <property type="match status" value="1"/>
</dbReference>
<dbReference type="Proteomes" id="UP001085076">
    <property type="component" value="Miscellaneous, Linkage group lg03"/>
</dbReference>
<reference evidence="2" key="1">
    <citation type="submission" date="2021-03" db="EMBL/GenBank/DDBJ databases">
        <authorList>
            <person name="Li Z."/>
            <person name="Yang C."/>
        </authorList>
    </citation>
    <scope>NUCLEOTIDE SEQUENCE</scope>
    <source>
        <strain evidence="2">Dzin_1.0</strain>
        <tissue evidence="2">Leaf</tissue>
    </source>
</reference>
<dbReference type="AlphaFoldDB" id="A0A9D5CQS9"/>
<comment type="caution">
    <text evidence="2">The sequence shown here is derived from an EMBL/GenBank/DDBJ whole genome shotgun (WGS) entry which is preliminary data.</text>
</comment>
<keyword evidence="3" id="KW-1185">Reference proteome</keyword>